<organism evidence="1 2">
    <name type="scientific">Ureibacillus endophyticus</name>
    <dbReference type="NCBI Taxonomy" id="1978490"/>
    <lineage>
        <taxon>Bacteria</taxon>
        <taxon>Bacillati</taxon>
        <taxon>Bacillota</taxon>
        <taxon>Bacilli</taxon>
        <taxon>Bacillales</taxon>
        <taxon>Caryophanaceae</taxon>
        <taxon>Ureibacillus</taxon>
    </lineage>
</organism>
<dbReference type="AlphaFoldDB" id="A0A494YRR8"/>
<keyword evidence="2" id="KW-1185">Reference proteome</keyword>
<evidence type="ECO:0000313" key="2">
    <source>
        <dbReference type="Proteomes" id="UP000272238"/>
    </source>
</evidence>
<dbReference type="RefSeq" id="WP_121216008.1">
    <property type="nucleotide sequence ID" value="NZ_RBZN01000089.1"/>
</dbReference>
<name>A0A494YRR8_9BACL</name>
<protein>
    <submittedName>
        <fullName evidence="1">Uncharacterized protein</fullName>
    </submittedName>
</protein>
<evidence type="ECO:0000313" key="1">
    <source>
        <dbReference type="EMBL" id="RKQ12278.1"/>
    </source>
</evidence>
<reference evidence="1 2" key="1">
    <citation type="journal article" date="2016" name="Antonie Van Leeuwenhoek">
        <title>Lysinibacillus endophyticus sp. nov., an indole-3-acetic acid producing endophytic bacterium isolated from corn root (Zea mays cv. Xinken-5).</title>
        <authorList>
            <person name="Yu J."/>
            <person name="Guan X."/>
            <person name="Liu C."/>
            <person name="Xiang W."/>
            <person name="Yu Z."/>
            <person name="Liu X."/>
            <person name="Wang G."/>
        </authorList>
    </citation>
    <scope>NUCLEOTIDE SEQUENCE [LARGE SCALE GENOMIC DNA]</scope>
    <source>
        <strain evidence="1 2">DSM 100506</strain>
    </source>
</reference>
<dbReference type="Proteomes" id="UP000272238">
    <property type="component" value="Unassembled WGS sequence"/>
</dbReference>
<sequence length="113" mass="13159">MNEAQKQAINNQFEVIKKIVEDVNSFVESSNRVLEILEMELTRLKELKVNESYEEGFLKYLELKRSIKGKVSILKASIKNLEKTIKKTPLPQIKERMLLDLNIAKNKLKTLNL</sequence>
<gene>
    <name evidence="1" type="ORF">D8M03_17160</name>
</gene>
<dbReference type="EMBL" id="RBZN01000089">
    <property type="protein sequence ID" value="RKQ12278.1"/>
    <property type="molecule type" value="Genomic_DNA"/>
</dbReference>
<comment type="caution">
    <text evidence="1">The sequence shown here is derived from an EMBL/GenBank/DDBJ whole genome shotgun (WGS) entry which is preliminary data.</text>
</comment>
<proteinExistence type="predicted"/>
<accession>A0A494YRR8</accession>